<evidence type="ECO:0000313" key="2">
    <source>
        <dbReference type="EMBL" id="KAF0700977.1"/>
    </source>
</evidence>
<feature type="region of interest" description="Disordered" evidence="1">
    <location>
        <begin position="118"/>
        <end position="142"/>
    </location>
</feature>
<feature type="region of interest" description="Disordered" evidence="1">
    <location>
        <begin position="64"/>
        <end position="85"/>
    </location>
</feature>
<gene>
    <name evidence="3" type="primary">Aste57867_8423</name>
    <name evidence="2" type="ORF">As57867_008391</name>
    <name evidence="3" type="ORF">ASTE57867_8423</name>
</gene>
<dbReference type="AlphaFoldDB" id="A0A485KK79"/>
<dbReference type="Proteomes" id="UP000332933">
    <property type="component" value="Unassembled WGS sequence"/>
</dbReference>
<proteinExistence type="predicted"/>
<protein>
    <submittedName>
        <fullName evidence="3">Aste57867_8423 protein</fullName>
    </submittedName>
</protein>
<accession>A0A485KK79</accession>
<evidence type="ECO:0000313" key="3">
    <source>
        <dbReference type="EMBL" id="VFT85309.1"/>
    </source>
</evidence>
<dbReference type="OrthoDB" id="74823at2759"/>
<name>A0A485KK79_9STRA</name>
<keyword evidence="4" id="KW-1185">Reference proteome</keyword>
<reference evidence="2" key="2">
    <citation type="submission" date="2019-06" db="EMBL/GenBank/DDBJ databases">
        <title>Genomics analysis of Aphanomyces spp. identifies a new class of oomycete effector associated with host adaptation.</title>
        <authorList>
            <person name="Gaulin E."/>
        </authorList>
    </citation>
    <scope>NUCLEOTIDE SEQUENCE</scope>
    <source>
        <strain evidence="2">CBS 578.67</strain>
    </source>
</reference>
<dbReference type="EMBL" id="CAADRA010005124">
    <property type="protein sequence ID" value="VFT85309.1"/>
    <property type="molecule type" value="Genomic_DNA"/>
</dbReference>
<organism evidence="3 4">
    <name type="scientific">Aphanomyces stellatus</name>
    <dbReference type="NCBI Taxonomy" id="120398"/>
    <lineage>
        <taxon>Eukaryota</taxon>
        <taxon>Sar</taxon>
        <taxon>Stramenopiles</taxon>
        <taxon>Oomycota</taxon>
        <taxon>Saprolegniomycetes</taxon>
        <taxon>Saprolegniales</taxon>
        <taxon>Verrucalvaceae</taxon>
        <taxon>Aphanomyces</taxon>
    </lineage>
</organism>
<sequence length="142" mass="16614">MKSFLRSFEAQRPSLPSAPHQYQPSLHLTKSEISAMFPTPQSQDILSPSDNMDQRRMSLVLHEKQRRRHSMYAPSAVTTDRKQSQTKELMPYEYYGEHLLAVQPKSHPHQRRQQIVLYAPEDEDTDSVDLRGRHSMPAKYCY</sequence>
<feature type="region of interest" description="Disordered" evidence="1">
    <location>
        <begin position="1"/>
        <end position="23"/>
    </location>
</feature>
<reference evidence="3 4" key="1">
    <citation type="submission" date="2019-03" db="EMBL/GenBank/DDBJ databases">
        <authorList>
            <person name="Gaulin E."/>
            <person name="Dumas B."/>
        </authorList>
    </citation>
    <scope>NUCLEOTIDE SEQUENCE [LARGE SCALE GENOMIC DNA]</scope>
    <source>
        <strain evidence="3">CBS 568.67</strain>
    </source>
</reference>
<dbReference type="EMBL" id="VJMH01005103">
    <property type="protein sequence ID" value="KAF0700977.1"/>
    <property type="molecule type" value="Genomic_DNA"/>
</dbReference>
<evidence type="ECO:0000256" key="1">
    <source>
        <dbReference type="SAM" id="MobiDB-lite"/>
    </source>
</evidence>
<evidence type="ECO:0000313" key="4">
    <source>
        <dbReference type="Proteomes" id="UP000332933"/>
    </source>
</evidence>